<accession>A0ABQ9GG95</accession>
<organism evidence="2 3">
    <name type="scientific">Dryococelus australis</name>
    <dbReference type="NCBI Taxonomy" id="614101"/>
    <lineage>
        <taxon>Eukaryota</taxon>
        <taxon>Metazoa</taxon>
        <taxon>Ecdysozoa</taxon>
        <taxon>Arthropoda</taxon>
        <taxon>Hexapoda</taxon>
        <taxon>Insecta</taxon>
        <taxon>Pterygota</taxon>
        <taxon>Neoptera</taxon>
        <taxon>Polyneoptera</taxon>
        <taxon>Phasmatodea</taxon>
        <taxon>Verophasmatodea</taxon>
        <taxon>Anareolatae</taxon>
        <taxon>Phasmatidae</taxon>
        <taxon>Eurycanthinae</taxon>
        <taxon>Dryococelus</taxon>
    </lineage>
</organism>
<comment type="caution">
    <text evidence="2">The sequence shown here is derived from an EMBL/GenBank/DDBJ whole genome shotgun (WGS) entry which is preliminary data.</text>
</comment>
<evidence type="ECO:0000313" key="2">
    <source>
        <dbReference type="EMBL" id="KAJ8870986.1"/>
    </source>
</evidence>
<keyword evidence="3" id="KW-1185">Reference proteome</keyword>
<reference evidence="2 3" key="1">
    <citation type="submission" date="2023-02" db="EMBL/GenBank/DDBJ databases">
        <title>LHISI_Scaffold_Assembly.</title>
        <authorList>
            <person name="Stuart O.P."/>
            <person name="Cleave R."/>
            <person name="Magrath M.J.L."/>
            <person name="Mikheyev A.S."/>
        </authorList>
    </citation>
    <scope>NUCLEOTIDE SEQUENCE [LARGE SCALE GENOMIC DNA]</scope>
    <source>
        <strain evidence="2">Daus_M_001</strain>
        <tissue evidence="2">Leg muscle</tissue>
    </source>
</reference>
<feature type="region of interest" description="Disordered" evidence="1">
    <location>
        <begin position="1"/>
        <end position="71"/>
    </location>
</feature>
<sequence>MTERPEPKQRLGSQEAAVAGGSEYIEVRTPAPRPRKRDTTIKRDGGPTPARRKTRSKRLQDEPHQSGKQSETVITAVLGDLQDDIVEGLAGDIELGGECLMLVTYHCHAPYL</sequence>
<proteinExistence type="predicted"/>
<dbReference type="Proteomes" id="UP001159363">
    <property type="component" value="Chromosome 11"/>
</dbReference>
<evidence type="ECO:0000313" key="3">
    <source>
        <dbReference type="Proteomes" id="UP001159363"/>
    </source>
</evidence>
<gene>
    <name evidence="2" type="ORF">PR048_027288</name>
</gene>
<evidence type="ECO:0000256" key="1">
    <source>
        <dbReference type="SAM" id="MobiDB-lite"/>
    </source>
</evidence>
<protein>
    <submittedName>
        <fullName evidence="2">Uncharacterized protein</fullName>
    </submittedName>
</protein>
<name>A0ABQ9GG95_9NEOP</name>
<dbReference type="EMBL" id="JARBHB010000012">
    <property type="protein sequence ID" value="KAJ8870986.1"/>
    <property type="molecule type" value="Genomic_DNA"/>
</dbReference>